<sequence length="150" mass="16370">MSLQNVVLEFVSIASVSGSAMTFPATPDSPEGVGGFKARFGLNVNAASLNEPTDLRFTVQMKFEALGAKDDAAFFKIEPVGHFKAKETEDLDPWINSEEGAFSLGAMIFPYLRNLSKPMLEGLGAAQVDFPWSSPEITKIQEAKPKKKKR</sequence>
<gene>
    <name evidence="1" type="ORF">GIV46_18305</name>
</gene>
<organism evidence="1 2">
    <name type="scientific">Pseudomonas poae</name>
    <dbReference type="NCBI Taxonomy" id="200451"/>
    <lineage>
        <taxon>Bacteria</taxon>
        <taxon>Pseudomonadati</taxon>
        <taxon>Pseudomonadota</taxon>
        <taxon>Gammaproteobacteria</taxon>
        <taxon>Pseudomonadales</taxon>
        <taxon>Pseudomonadaceae</taxon>
        <taxon>Pseudomonas</taxon>
    </lineage>
</organism>
<proteinExistence type="predicted"/>
<protein>
    <recommendedName>
        <fullName evidence="3">Preprotein translocase subunit SecB</fullName>
    </recommendedName>
</protein>
<evidence type="ECO:0000313" key="2">
    <source>
        <dbReference type="Proteomes" id="UP000814126"/>
    </source>
</evidence>
<dbReference type="RefSeq" id="WP_236326367.1">
    <property type="nucleotide sequence ID" value="NZ_WJZX01000083.1"/>
</dbReference>
<comment type="caution">
    <text evidence="1">The sequence shown here is derived from an EMBL/GenBank/DDBJ whole genome shotgun (WGS) entry which is preliminary data.</text>
</comment>
<dbReference type="AlphaFoldDB" id="A0AAP2S3L5"/>
<accession>A0AAP2S3L5</accession>
<evidence type="ECO:0008006" key="3">
    <source>
        <dbReference type="Google" id="ProtNLM"/>
    </source>
</evidence>
<dbReference type="Proteomes" id="UP000814126">
    <property type="component" value="Unassembled WGS sequence"/>
</dbReference>
<name>A0AAP2S3L5_9PSED</name>
<dbReference type="EMBL" id="WJZX01000083">
    <property type="protein sequence ID" value="MCF5656968.1"/>
    <property type="molecule type" value="Genomic_DNA"/>
</dbReference>
<reference evidence="1" key="1">
    <citation type="submission" date="2019-11" db="EMBL/GenBank/DDBJ databases">
        <title>Epiphytic Pseudomonas syringae from cherry orchards.</title>
        <authorList>
            <person name="Hulin M.T."/>
        </authorList>
    </citation>
    <scope>NUCLEOTIDE SEQUENCE</scope>
    <source>
        <strain evidence="1">PA-2-1F</strain>
    </source>
</reference>
<evidence type="ECO:0000313" key="1">
    <source>
        <dbReference type="EMBL" id="MCF5656968.1"/>
    </source>
</evidence>